<evidence type="ECO:0000259" key="1">
    <source>
        <dbReference type="PROSITE" id="PS50994"/>
    </source>
</evidence>
<dbReference type="InterPro" id="IPR001584">
    <property type="entry name" value="Integrase_cat-core"/>
</dbReference>
<feature type="non-terminal residue" evidence="2">
    <location>
        <position position="273"/>
    </location>
</feature>
<sequence length="273" mass="31071">MAPLLLGRHFKLITDQRSVAFMYGNQQKSKIMNDKIERWKIELAGYNYDFVYRPGTDNRVADTLSRNLCANIAGTEKLEELHNILCHPGVTRFAHFVRSKNLPFSVSDIRRVVSNCSTCSELKPMFCDTFRGQLIKATQPFERLSIDFKGPLPSNTRNKYLLTDIDEHSRFPFAYPCADTSSSTVIPCLSQLFSLFGMPASDRGFAFMSIELKQFLFDKDVASCHTAAYNPHCNDQVERLNGTLWKTICLALKSRGLPVTHWEVVLLDALRCI</sequence>
<evidence type="ECO:0000313" key="2">
    <source>
        <dbReference type="EMBL" id="GAA48283.1"/>
    </source>
</evidence>
<dbReference type="Proteomes" id="UP000008909">
    <property type="component" value="Unassembled WGS sequence"/>
</dbReference>
<dbReference type="GO" id="GO:0015074">
    <property type="term" value="P:DNA integration"/>
    <property type="evidence" value="ECO:0007669"/>
    <property type="project" value="InterPro"/>
</dbReference>
<dbReference type="InterPro" id="IPR036397">
    <property type="entry name" value="RNaseH_sf"/>
</dbReference>
<dbReference type="Pfam" id="PF00665">
    <property type="entry name" value="rve"/>
    <property type="match status" value="1"/>
</dbReference>
<proteinExistence type="predicted"/>
<name>G7Y5P7_CLOSI</name>
<accession>G7Y5P7</accession>
<dbReference type="Gene3D" id="3.30.420.10">
    <property type="entry name" value="Ribonuclease H-like superfamily/Ribonuclease H"/>
    <property type="match status" value="1"/>
</dbReference>
<reference evidence="2" key="1">
    <citation type="journal article" date="2011" name="Genome Biol.">
        <title>The draft genome of the carcinogenic human liver fluke Clonorchis sinensis.</title>
        <authorList>
            <person name="Wang X."/>
            <person name="Chen W."/>
            <person name="Huang Y."/>
            <person name="Sun J."/>
            <person name="Men J."/>
            <person name="Liu H."/>
            <person name="Luo F."/>
            <person name="Guo L."/>
            <person name="Lv X."/>
            <person name="Deng C."/>
            <person name="Zhou C."/>
            <person name="Fan Y."/>
            <person name="Li X."/>
            <person name="Huang L."/>
            <person name="Hu Y."/>
            <person name="Liang C."/>
            <person name="Hu X."/>
            <person name="Xu J."/>
            <person name="Yu X."/>
        </authorList>
    </citation>
    <scope>NUCLEOTIDE SEQUENCE [LARGE SCALE GENOMIC DNA]</scope>
    <source>
        <strain evidence="2">Henan</strain>
    </source>
</reference>
<protein>
    <submittedName>
        <fullName evidence="2">Pro-Pol polyprotein</fullName>
    </submittedName>
</protein>
<dbReference type="SUPFAM" id="SSF53098">
    <property type="entry name" value="Ribonuclease H-like"/>
    <property type="match status" value="1"/>
</dbReference>
<dbReference type="GO" id="GO:0003676">
    <property type="term" value="F:nucleic acid binding"/>
    <property type="evidence" value="ECO:0007669"/>
    <property type="project" value="InterPro"/>
</dbReference>
<dbReference type="EMBL" id="DF142880">
    <property type="protein sequence ID" value="GAA48283.1"/>
    <property type="molecule type" value="Genomic_DNA"/>
</dbReference>
<evidence type="ECO:0000313" key="3">
    <source>
        <dbReference type="Proteomes" id="UP000008909"/>
    </source>
</evidence>
<reference key="2">
    <citation type="submission" date="2011-10" db="EMBL/GenBank/DDBJ databases">
        <title>The genome and transcriptome sequence of Clonorchis sinensis provide insights into the carcinogenic liver fluke.</title>
        <authorList>
            <person name="Wang X."/>
            <person name="Huang Y."/>
            <person name="Chen W."/>
            <person name="Liu H."/>
            <person name="Guo L."/>
            <person name="Chen Y."/>
            <person name="Luo F."/>
            <person name="Zhou W."/>
            <person name="Sun J."/>
            <person name="Mao Q."/>
            <person name="Liang P."/>
            <person name="Zhou C."/>
            <person name="Tian Y."/>
            <person name="Men J."/>
            <person name="Lv X."/>
            <person name="Huang L."/>
            <person name="Zhou J."/>
            <person name="Hu Y."/>
            <person name="Li R."/>
            <person name="Zhang F."/>
            <person name="Lei H."/>
            <person name="Li X."/>
            <person name="Hu X."/>
            <person name="Liang C."/>
            <person name="Xu J."/>
            <person name="Wu Z."/>
            <person name="Yu X."/>
        </authorList>
    </citation>
    <scope>NUCLEOTIDE SEQUENCE</scope>
    <source>
        <strain>Henan</strain>
    </source>
</reference>
<dbReference type="AlphaFoldDB" id="G7Y5P7"/>
<dbReference type="PANTHER" id="PTHR37984">
    <property type="entry name" value="PROTEIN CBG26694"/>
    <property type="match status" value="1"/>
</dbReference>
<feature type="domain" description="Integrase catalytic" evidence="1">
    <location>
        <begin position="136"/>
        <end position="273"/>
    </location>
</feature>
<dbReference type="InterPro" id="IPR050951">
    <property type="entry name" value="Retrovirus_Pol_polyprotein"/>
</dbReference>
<dbReference type="PROSITE" id="PS50994">
    <property type="entry name" value="INTEGRASE"/>
    <property type="match status" value="1"/>
</dbReference>
<organism evidence="2 3">
    <name type="scientific">Clonorchis sinensis</name>
    <name type="common">Chinese liver fluke</name>
    <dbReference type="NCBI Taxonomy" id="79923"/>
    <lineage>
        <taxon>Eukaryota</taxon>
        <taxon>Metazoa</taxon>
        <taxon>Spiralia</taxon>
        <taxon>Lophotrochozoa</taxon>
        <taxon>Platyhelminthes</taxon>
        <taxon>Trematoda</taxon>
        <taxon>Digenea</taxon>
        <taxon>Opisthorchiida</taxon>
        <taxon>Opisthorchiata</taxon>
        <taxon>Opisthorchiidae</taxon>
        <taxon>Clonorchis</taxon>
    </lineage>
</organism>
<dbReference type="InterPro" id="IPR012337">
    <property type="entry name" value="RNaseH-like_sf"/>
</dbReference>
<dbReference type="PANTHER" id="PTHR37984:SF5">
    <property type="entry name" value="PROTEIN NYNRIN-LIKE"/>
    <property type="match status" value="1"/>
</dbReference>
<keyword evidence="3" id="KW-1185">Reference proteome</keyword>
<gene>
    <name evidence="2" type="ORF">CLF_101414</name>
</gene>